<name>A0A2W5AZ49_9SPHN</name>
<evidence type="ECO:0000256" key="2">
    <source>
        <dbReference type="ARBA" id="ARBA00022679"/>
    </source>
</evidence>
<evidence type="ECO:0000313" key="6">
    <source>
        <dbReference type="Proteomes" id="UP000249555"/>
    </source>
</evidence>
<comment type="caution">
    <text evidence="5">The sequence shown here is derived from an EMBL/GenBank/DDBJ whole genome shotgun (WGS) entry which is preliminary data.</text>
</comment>
<evidence type="ECO:0000259" key="4">
    <source>
        <dbReference type="Pfam" id="PF13439"/>
    </source>
</evidence>
<dbReference type="Proteomes" id="UP000249555">
    <property type="component" value="Unassembled WGS sequence"/>
</dbReference>
<organism evidence="5 6">
    <name type="scientific">Sphingomonas taxi</name>
    <dbReference type="NCBI Taxonomy" id="1549858"/>
    <lineage>
        <taxon>Bacteria</taxon>
        <taxon>Pseudomonadati</taxon>
        <taxon>Pseudomonadota</taxon>
        <taxon>Alphaproteobacteria</taxon>
        <taxon>Sphingomonadales</taxon>
        <taxon>Sphingomonadaceae</taxon>
        <taxon>Sphingomonas</taxon>
    </lineage>
</organism>
<evidence type="ECO:0000313" key="5">
    <source>
        <dbReference type="EMBL" id="PZO76325.1"/>
    </source>
</evidence>
<dbReference type="Pfam" id="PF00534">
    <property type="entry name" value="Glycos_transf_1"/>
    <property type="match status" value="1"/>
</dbReference>
<proteinExistence type="predicted"/>
<keyword evidence="1" id="KW-0328">Glycosyltransferase</keyword>
<dbReference type="EMBL" id="QFMX01000002">
    <property type="protein sequence ID" value="PZO76325.1"/>
    <property type="molecule type" value="Genomic_DNA"/>
</dbReference>
<dbReference type="Gene3D" id="3.40.50.2000">
    <property type="entry name" value="Glycogen Phosphorylase B"/>
    <property type="match status" value="2"/>
</dbReference>
<feature type="domain" description="Glycosyl transferase family 1" evidence="3">
    <location>
        <begin position="185"/>
        <end position="324"/>
    </location>
</feature>
<dbReference type="Pfam" id="PF13439">
    <property type="entry name" value="Glyco_transf_4"/>
    <property type="match status" value="1"/>
</dbReference>
<dbReference type="InterPro" id="IPR001296">
    <property type="entry name" value="Glyco_trans_1"/>
</dbReference>
<dbReference type="PANTHER" id="PTHR12526">
    <property type="entry name" value="GLYCOSYLTRANSFERASE"/>
    <property type="match status" value="1"/>
</dbReference>
<sequence>MSLLSGPPTARHILTYAEDLRGGGVERAQLRLARGWLAAGRRVTLAIEDIAGPLATELPEGLEIIAPSRLMALPGVVRRLSPDIIFCPGNFYTGIAAWTRLRLGKACPPIVAKMSNAPARADHGRAMHAAHQVWLARHGSFLDHLVAMTPATAQEAARATRMIGRTSVIPNPPAVAIPGKVPDLPDRFILGVGRLEPQKRWDRLIAALPLLADRTIPLVILGEGNERRAIETQILALGLGDRVRLLGHSTDPLPVMARAKVVVLTSDYEGVPGVLREALSVGTPVVSTDSSAAVAEIIDRPDRGTIVARDDAAGLIAALDAWLAPSAPRSEPVPQPGADSADRYLALFDQLVRC</sequence>
<dbReference type="InterPro" id="IPR028098">
    <property type="entry name" value="Glyco_trans_4-like_N"/>
</dbReference>
<evidence type="ECO:0000256" key="1">
    <source>
        <dbReference type="ARBA" id="ARBA00022676"/>
    </source>
</evidence>
<dbReference type="GO" id="GO:0016757">
    <property type="term" value="F:glycosyltransferase activity"/>
    <property type="evidence" value="ECO:0007669"/>
    <property type="project" value="UniProtKB-KW"/>
</dbReference>
<feature type="domain" description="Glycosyltransferase subfamily 4-like N-terminal" evidence="4">
    <location>
        <begin position="23"/>
        <end position="172"/>
    </location>
</feature>
<reference evidence="5 6" key="1">
    <citation type="submission" date="2017-08" db="EMBL/GenBank/DDBJ databases">
        <title>Infants hospitalized years apart are colonized by the same room-sourced microbial strains.</title>
        <authorList>
            <person name="Brooks B."/>
            <person name="Olm M.R."/>
            <person name="Firek B.A."/>
            <person name="Baker R."/>
            <person name="Thomas B.C."/>
            <person name="Morowitz M.J."/>
            <person name="Banfield J.F."/>
        </authorList>
    </citation>
    <scope>NUCLEOTIDE SEQUENCE [LARGE SCALE GENOMIC DNA]</scope>
    <source>
        <strain evidence="5">S2_018_000_R3_119</strain>
    </source>
</reference>
<accession>A0A2W5AZ49</accession>
<dbReference type="SUPFAM" id="SSF53756">
    <property type="entry name" value="UDP-Glycosyltransferase/glycogen phosphorylase"/>
    <property type="match status" value="1"/>
</dbReference>
<dbReference type="PANTHER" id="PTHR12526:SF510">
    <property type="entry name" value="D-INOSITOL 3-PHOSPHATE GLYCOSYLTRANSFERASE"/>
    <property type="match status" value="1"/>
</dbReference>
<keyword evidence="2 5" id="KW-0808">Transferase</keyword>
<dbReference type="CDD" id="cd03811">
    <property type="entry name" value="GT4_GT28_WabH-like"/>
    <property type="match status" value="1"/>
</dbReference>
<evidence type="ECO:0000259" key="3">
    <source>
        <dbReference type="Pfam" id="PF00534"/>
    </source>
</evidence>
<dbReference type="AlphaFoldDB" id="A0A2W5AZ49"/>
<gene>
    <name evidence="5" type="ORF">DI640_01840</name>
</gene>
<protein>
    <submittedName>
        <fullName evidence="5">Glycosyltransferase</fullName>
    </submittedName>
</protein>